<evidence type="ECO:0000256" key="3">
    <source>
        <dbReference type="PROSITE-ProRule" id="PRU00339"/>
    </source>
</evidence>
<dbReference type="InterPro" id="IPR011990">
    <property type="entry name" value="TPR-like_helical_dom_sf"/>
</dbReference>
<dbReference type="Pfam" id="PF13374">
    <property type="entry name" value="TPR_10"/>
    <property type="match status" value="2"/>
</dbReference>
<comment type="caution">
    <text evidence="4">The sequence shown here is derived from an EMBL/GenBank/DDBJ whole genome shotgun (WGS) entry which is preliminary data.</text>
</comment>
<name>A0AAD2JKA1_9STRA</name>
<feature type="repeat" description="TPR" evidence="3">
    <location>
        <begin position="514"/>
        <end position="547"/>
    </location>
</feature>
<evidence type="ECO:0000256" key="1">
    <source>
        <dbReference type="ARBA" id="ARBA00022737"/>
    </source>
</evidence>
<reference evidence="4" key="1">
    <citation type="submission" date="2023-08" db="EMBL/GenBank/DDBJ databases">
        <authorList>
            <person name="Audoor S."/>
            <person name="Bilcke G."/>
        </authorList>
    </citation>
    <scope>NUCLEOTIDE SEQUENCE</scope>
</reference>
<evidence type="ECO:0000313" key="4">
    <source>
        <dbReference type="EMBL" id="CAJ1957636.1"/>
    </source>
</evidence>
<proteinExistence type="predicted"/>
<evidence type="ECO:0000256" key="2">
    <source>
        <dbReference type="ARBA" id="ARBA00022803"/>
    </source>
</evidence>
<dbReference type="Pfam" id="PF13424">
    <property type="entry name" value="TPR_12"/>
    <property type="match status" value="3"/>
</dbReference>
<dbReference type="Gene3D" id="1.25.40.10">
    <property type="entry name" value="Tetratricopeptide repeat domain"/>
    <property type="match status" value="3"/>
</dbReference>
<dbReference type="Gene3D" id="3.30.460.10">
    <property type="entry name" value="Beta Polymerase, domain 2"/>
    <property type="match status" value="1"/>
</dbReference>
<dbReference type="PANTHER" id="PTHR45641:SF19">
    <property type="entry name" value="NEPHROCYSTIN-3"/>
    <property type="match status" value="1"/>
</dbReference>
<dbReference type="PROSITE" id="PS50005">
    <property type="entry name" value="TPR"/>
    <property type="match status" value="4"/>
</dbReference>
<keyword evidence="2 3" id="KW-0802">TPR repeat</keyword>
<accession>A0AAD2JKA1</accession>
<dbReference type="SMART" id="SM00028">
    <property type="entry name" value="TPR"/>
    <property type="match status" value="8"/>
</dbReference>
<dbReference type="EMBL" id="CAKOGP040001947">
    <property type="protein sequence ID" value="CAJ1957636.1"/>
    <property type="molecule type" value="Genomic_DNA"/>
</dbReference>
<feature type="repeat" description="TPR" evidence="3">
    <location>
        <begin position="346"/>
        <end position="379"/>
    </location>
</feature>
<organism evidence="4 5">
    <name type="scientific">Cylindrotheca closterium</name>
    <dbReference type="NCBI Taxonomy" id="2856"/>
    <lineage>
        <taxon>Eukaryota</taxon>
        <taxon>Sar</taxon>
        <taxon>Stramenopiles</taxon>
        <taxon>Ochrophyta</taxon>
        <taxon>Bacillariophyta</taxon>
        <taxon>Bacillariophyceae</taxon>
        <taxon>Bacillariophycidae</taxon>
        <taxon>Bacillariales</taxon>
        <taxon>Bacillariaceae</taxon>
        <taxon>Cylindrotheca</taxon>
    </lineage>
</organism>
<sequence length="697" mass="78412">MAALGIDEAKILQILENNIEDVATNNIRESNEEFLNTLHGYLDCRAQMDAEYNRVDTKQELASFEMESDSGGIEDDTLDDKNMYKYEYQQQSTEWEPVKDICELYAAAEMIRPVYMEKVESLVAQVKEIHGEGSKIKIKIPPLKGKERAMAKAEDDYGNRDPGPAVSWLYDIVRGSVLFSSADCLLTCVRLIKEDESIHIVKSKNRFANPTLTGYRDWNLQIKIEEPEEEFEHVCELQLHHESIKELSISSHSHHYYEFFRKYFAGATDTLTDRLEDLKIVAGGDKLDGAFLNQLLEETGDLERLKRLADLFGDFLCEFQWTNKVYAKILKQQLADASQEDSFNIAMTINNLANNFQQQGKLKEAYSMYEQVLQLNKTAFGEDHASIAVTLTNMANAKSRQGKSGEAMALYQESLEMKQRNLGHDDSSVAETLNNVGNALHKQGKWDDAMAKYKEALEIYSGTLGEDSSSVAVTTSNMANVLKSKGELDGAMEKYQEALEIYKRTLGMDHASVAVTLNNMGNIMEEKNSMDEAMHFYEQALSIKKQTMGEEHSSVAATLNNIAAILQKQKKFNEAMAIYKSVVKIYSKTVGEDHPNAAITVSNMANILKLQGKVDEAISRYQQALVIKRKAYGEEHASVAITINNISTLQEAQGRLEEALSSSREALVIFQKTVGDEHAHTALVKKRITRLESKIGK</sequence>
<keyword evidence="5" id="KW-1185">Reference proteome</keyword>
<gene>
    <name evidence="4" type="ORF">CYCCA115_LOCUS16809</name>
</gene>
<dbReference type="Proteomes" id="UP001295423">
    <property type="component" value="Unassembled WGS sequence"/>
</dbReference>
<protein>
    <recommendedName>
        <fullName evidence="6">Kinesin light chain</fullName>
    </recommendedName>
</protein>
<dbReference type="AlphaFoldDB" id="A0AAD2JKA1"/>
<feature type="repeat" description="TPR" evidence="3">
    <location>
        <begin position="430"/>
        <end position="463"/>
    </location>
</feature>
<dbReference type="SUPFAM" id="SSF57997">
    <property type="entry name" value="Tropomyosin"/>
    <property type="match status" value="1"/>
</dbReference>
<dbReference type="PRINTS" id="PR00381">
    <property type="entry name" value="KINESINLIGHT"/>
</dbReference>
<evidence type="ECO:0000313" key="5">
    <source>
        <dbReference type="Proteomes" id="UP001295423"/>
    </source>
</evidence>
<dbReference type="InterPro" id="IPR019734">
    <property type="entry name" value="TPR_rpt"/>
</dbReference>
<dbReference type="PANTHER" id="PTHR45641">
    <property type="entry name" value="TETRATRICOPEPTIDE REPEAT PROTEIN (AFU_ORTHOLOGUE AFUA_6G03870)"/>
    <property type="match status" value="1"/>
</dbReference>
<keyword evidence="1" id="KW-0677">Repeat</keyword>
<dbReference type="SUPFAM" id="SSF48452">
    <property type="entry name" value="TPR-like"/>
    <property type="match status" value="1"/>
</dbReference>
<evidence type="ECO:0008006" key="6">
    <source>
        <dbReference type="Google" id="ProtNLM"/>
    </source>
</evidence>
<dbReference type="SUPFAM" id="SSF81301">
    <property type="entry name" value="Nucleotidyltransferase"/>
    <property type="match status" value="1"/>
</dbReference>
<dbReference type="InterPro" id="IPR043519">
    <property type="entry name" value="NT_sf"/>
</dbReference>
<feature type="repeat" description="TPR" evidence="3">
    <location>
        <begin position="472"/>
        <end position="505"/>
    </location>
</feature>